<feature type="compositionally biased region" description="Polar residues" evidence="1">
    <location>
        <begin position="10"/>
        <end position="32"/>
    </location>
</feature>
<feature type="non-terminal residue" evidence="2">
    <location>
        <position position="1"/>
    </location>
</feature>
<dbReference type="EMBL" id="DF840822">
    <property type="protein sequence ID" value="GAT45139.1"/>
    <property type="molecule type" value="Genomic_DNA"/>
</dbReference>
<dbReference type="Proteomes" id="UP000815677">
    <property type="component" value="Unassembled WGS sequence"/>
</dbReference>
<reference evidence="2" key="1">
    <citation type="submission" date="2014-09" db="EMBL/GenBank/DDBJ databases">
        <title>Genome sequence of the luminous mushroom Mycena chlorophos for searching fungal bioluminescence genes.</title>
        <authorList>
            <person name="Tanaka Y."/>
            <person name="Kasuga D."/>
            <person name="Oba Y."/>
            <person name="Hase S."/>
            <person name="Sato K."/>
            <person name="Oba Y."/>
            <person name="Sakakibara Y."/>
        </authorList>
    </citation>
    <scope>NUCLEOTIDE SEQUENCE</scope>
</reference>
<evidence type="ECO:0000313" key="3">
    <source>
        <dbReference type="Proteomes" id="UP000815677"/>
    </source>
</evidence>
<accession>A0ABQ0L1U5</accession>
<organism evidence="2 3">
    <name type="scientific">Mycena chlorophos</name>
    <name type="common">Agaric fungus</name>
    <name type="synonym">Agaricus chlorophos</name>
    <dbReference type="NCBI Taxonomy" id="658473"/>
    <lineage>
        <taxon>Eukaryota</taxon>
        <taxon>Fungi</taxon>
        <taxon>Dikarya</taxon>
        <taxon>Basidiomycota</taxon>
        <taxon>Agaricomycotina</taxon>
        <taxon>Agaricomycetes</taxon>
        <taxon>Agaricomycetidae</taxon>
        <taxon>Agaricales</taxon>
        <taxon>Marasmiineae</taxon>
        <taxon>Mycenaceae</taxon>
        <taxon>Mycena</taxon>
    </lineage>
</organism>
<protein>
    <submittedName>
        <fullName evidence="2">Uncharacterized protein</fullName>
    </submittedName>
</protein>
<evidence type="ECO:0000256" key="1">
    <source>
        <dbReference type="SAM" id="MobiDB-lite"/>
    </source>
</evidence>
<proteinExistence type="predicted"/>
<gene>
    <name evidence="2" type="ORF">MCHLO_02730</name>
</gene>
<keyword evidence="3" id="KW-1185">Reference proteome</keyword>
<feature type="region of interest" description="Disordered" evidence="1">
    <location>
        <begin position="1"/>
        <end position="32"/>
    </location>
</feature>
<name>A0ABQ0L1U5_MYCCL</name>
<sequence>AIVVEPRASPATNSRVPATSMSTNHHPLSNAASPRRARVLIWVPSTRAARSTSLYLRRLHVPHLHHRRSLVSTSRTPPVNAFVVGRRDSKI</sequence>
<evidence type="ECO:0000313" key="2">
    <source>
        <dbReference type="EMBL" id="GAT45139.1"/>
    </source>
</evidence>